<dbReference type="AlphaFoldDB" id="U1KT65"/>
<protein>
    <submittedName>
        <fullName evidence="1">Uncharacterized protein</fullName>
    </submittedName>
</protein>
<evidence type="ECO:0000313" key="1">
    <source>
        <dbReference type="EMBL" id="ERG20139.1"/>
    </source>
</evidence>
<proteinExistence type="predicted"/>
<gene>
    <name evidence="1" type="ORF">PCIT_03189</name>
</gene>
<dbReference type="eggNOG" id="ENOG5033IJX">
    <property type="taxonomic scope" value="Bacteria"/>
</dbReference>
<name>U1KT65_9GAMM</name>
<reference evidence="1" key="2">
    <citation type="submission" date="2013-04" db="EMBL/GenBank/DDBJ databases">
        <title>Genome sequence of Pseudoalteromonas citrea.</title>
        <authorList>
            <person name="Xie B.-B."/>
            <person name="Rong J.-C."/>
            <person name="Qin Q.-L."/>
            <person name="Shu Y.-L."/>
            <person name="Zhang Y.-Z."/>
        </authorList>
    </citation>
    <scope>NUCLEOTIDE SEQUENCE</scope>
    <source>
        <strain evidence="1">NCIMB 1889</strain>
    </source>
</reference>
<organism evidence="1">
    <name type="scientific">Pseudoalteromonas citrea DSM 8771</name>
    <dbReference type="NCBI Taxonomy" id="1117314"/>
    <lineage>
        <taxon>Bacteria</taxon>
        <taxon>Pseudomonadati</taxon>
        <taxon>Pseudomonadota</taxon>
        <taxon>Gammaproteobacteria</taxon>
        <taxon>Alteromonadales</taxon>
        <taxon>Pseudoalteromonadaceae</taxon>
        <taxon>Pseudoalteromonas</taxon>
    </lineage>
</organism>
<accession>U1KT65</accession>
<reference evidence="1" key="1">
    <citation type="journal article" date="2012" name="J. Bacteriol.">
        <title>Genome sequences of type strains of seven species of the marine bacterium Pseudoalteromonas.</title>
        <authorList>
            <person name="Xie B.B."/>
            <person name="Shu Y.L."/>
            <person name="Qin Q.L."/>
            <person name="Rong J.C."/>
            <person name="Zhang X.Y."/>
            <person name="Chen X.L."/>
            <person name="Shi M."/>
            <person name="He H.L."/>
            <person name="Zhou B.C."/>
            <person name="Zhang Y.Z."/>
        </authorList>
    </citation>
    <scope>NUCLEOTIDE SEQUENCE [LARGE SCALE GENOMIC DNA]</scope>
    <source>
        <strain evidence="1">NCIMB 1889</strain>
    </source>
</reference>
<dbReference type="EMBL" id="AHBZ02000038">
    <property type="protein sequence ID" value="ERG20139.1"/>
    <property type="molecule type" value="Genomic_DNA"/>
</dbReference>
<dbReference type="OrthoDB" id="7028751at2"/>
<comment type="caution">
    <text evidence="1">The sequence shown here is derived from an EMBL/GenBank/DDBJ whole genome shotgun (WGS) entry which is preliminary data.</text>
</comment>
<sequence length="410" mass="48118">MKEGFKLELAEPAEKFHVAHGLSELLEDKSNFADQGYLDKATSLMSRRYVQLEVASEIIDQVFDKVLSIKPMFLSESAKSSKHFLFIRECIAIMTFTECFKLKGFDIPVSFFIENNLCRSESLNFLISNLSKLNKFEGAHFDALRFDGSSFKAGNLGFELATRHITYMASKLYSQEESLKKELIKFGDIFERDYIYQYLSNLDVKRFKIYPSINPNNNAEIKGYDIDLVIEDQLFEQFYFVQVKYRTKWLPKFYSERCWELTTGILKDYERQLRVFKDNLNHPSIRKKLNQRKYEGLEKATDDNSHFIFLHNLPFLNFYEYNGIHFYEWNLFRNILQGAKVYWMRGQTAGVEKSSPFMLHDTRAAIKAYTSLDKVKTSIETDLDTYLNSIVQLKLKGAFGRNTYFDIPLI</sequence>